<gene>
    <name evidence="2" type="ORF">MQH31_13455</name>
</gene>
<feature type="domain" description="AB hydrolase-1" evidence="1">
    <location>
        <begin position="32"/>
        <end position="267"/>
    </location>
</feature>
<keyword evidence="2" id="KW-0378">Hydrolase</keyword>
<dbReference type="EMBL" id="JALGAR010000003">
    <property type="protein sequence ID" value="MCI4658812.1"/>
    <property type="molecule type" value="Genomic_DNA"/>
</dbReference>
<dbReference type="Pfam" id="PF00561">
    <property type="entry name" value="Abhydrolase_1"/>
    <property type="match status" value="1"/>
</dbReference>
<evidence type="ECO:0000259" key="1">
    <source>
        <dbReference type="Pfam" id="PF00561"/>
    </source>
</evidence>
<dbReference type="InterPro" id="IPR000073">
    <property type="entry name" value="AB_hydrolase_1"/>
</dbReference>
<dbReference type="Proteomes" id="UP001165341">
    <property type="component" value="Unassembled WGS sequence"/>
</dbReference>
<reference evidence="2" key="1">
    <citation type="submission" date="2022-03" db="EMBL/GenBank/DDBJ databases">
        <title>Cryobacterium sp. nov. strain ZS14-85, isolated from Antarctic soil.</title>
        <authorList>
            <person name="Li J."/>
            <person name="Niu G."/>
        </authorList>
    </citation>
    <scope>NUCLEOTIDE SEQUENCE</scope>
    <source>
        <strain evidence="2">ZS14-85</strain>
    </source>
</reference>
<evidence type="ECO:0000313" key="3">
    <source>
        <dbReference type="Proteomes" id="UP001165341"/>
    </source>
</evidence>
<dbReference type="SUPFAM" id="SSF53474">
    <property type="entry name" value="alpha/beta-Hydrolases"/>
    <property type="match status" value="1"/>
</dbReference>
<dbReference type="InterPro" id="IPR050471">
    <property type="entry name" value="AB_hydrolase"/>
</dbReference>
<dbReference type="PANTHER" id="PTHR43433">
    <property type="entry name" value="HYDROLASE, ALPHA/BETA FOLD FAMILY PROTEIN"/>
    <property type="match status" value="1"/>
</dbReference>
<dbReference type="InterPro" id="IPR029058">
    <property type="entry name" value="AB_hydrolase_fold"/>
</dbReference>
<comment type="caution">
    <text evidence="2">The sequence shown here is derived from an EMBL/GenBank/DDBJ whole genome shotgun (WGS) entry which is preliminary data.</text>
</comment>
<name>A0AA41QX01_9MICO</name>
<sequence length="280" mass="29318">MVFIQDLHLRDGRTLRVHDSAADHELDSAFTVLWQHGSPQTGALLKPLLSAAAARGIRLLSYGRPGYGGSSGLPGRDVAAAAADVEQLADALGIGRFAVMGASGGGPHALACAALLPERVSAVGCLASLAPLDADGFDWFAGMATDGASLRAAQLGRAERTAYEETVEFDPDSFIEADYNALAGPWAALGADVGLASAAGPDGLIDDDLAFVAPWGFPVAEIDVPVLVVQGRRDRVVPPSHGDWLSRRLPRAELWLRPDDGHISVLEACPAVMDWLSARP</sequence>
<accession>A0AA41QX01</accession>
<protein>
    <submittedName>
        <fullName evidence="2">Alpha/beta hydrolase</fullName>
    </submittedName>
</protein>
<organism evidence="2 3">
    <name type="scientific">Cryobacterium zhongshanensis</name>
    <dbReference type="NCBI Taxonomy" id="2928153"/>
    <lineage>
        <taxon>Bacteria</taxon>
        <taxon>Bacillati</taxon>
        <taxon>Actinomycetota</taxon>
        <taxon>Actinomycetes</taxon>
        <taxon>Micrococcales</taxon>
        <taxon>Microbacteriaceae</taxon>
        <taxon>Cryobacterium</taxon>
    </lineage>
</organism>
<evidence type="ECO:0000313" key="2">
    <source>
        <dbReference type="EMBL" id="MCI4658812.1"/>
    </source>
</evidence>
<dbReference type="Gene3D" id="3.40.50.1820">
    <property type="entry name" value="alpha/beta hydrolase"/>
    <property type="match status" value="1"/>
</dbReference>
<keyword evidence="3" id="KW-1185">Reference proteome</keyword>
<dbReference type="AlphaFoldDB" id="A0AA41QX01"/>
<dbReference type="PANTHER" id="PTHR43433:SF5">
    <property type="entry name" value="AB HYDROLASE-1 DOMAIN-CONTAINING PROTEIN"/>
    <property type="match status" value="1"/>
</dbReference>
<proteinExistence type="predicted"/>
<dbReference type="RefSeq" id="WP_243012454.1">
    <property type="nucleotide sequence ID" value="NZ_JALGAR010000003.1"/>
</dbReference>
<dbReference type="GO" id="GO:0016787">
    <property type="term" value="F:hydrolase activity"/>
    <property type="evidence" value="ECO:0007669"/>
    <property type="project" value="UniProtKB-KW"/>
</dbReference>
<dbReference type="PRINTS" id="PR00111">
    <property type="entry name" value="ABHYDROLASE"/>
</dbReference>